<dbReference type="EMBL" id="SMGG01000007">
    <property type="protein sequence ID" value="TCK58464.1"/>
    <property type="molecule type" value="Genomic_DNA"/>
</dbReference>
<proteinExistence type="inferred from homology"/>
<dbReference type="Gene3D" id="1.10.150.130">
    <property type="match status" value="1"/>
</dbReference>
<feature type="domain" description="Core-binding (CB)" evidence="7">
    <location>
        <begin position="48"/>
        <end position="136"/>
    </location>
</feature>
<comment type="similarity">
    <text evidence="1">Belongs to the 'phage' integrase family.</text>
</comment>
<protein>
    <submittedName>
        <fullName evidence="8">Site-specific recombinase XerD</fullName>
    </submittedName>
</protein>
<accession>A0A4R1K325</accession>
<evidence type="ECO:0000313" key="8">
    <source>
        <dbReference type="EMBL" id="TCK58464.1"/>
    </source>
</evidence>
<comment type="caution">
    <text evidence="8">The sequence shown here is derived from an EMBL/GenBank/DDBJ whole genome shotgun (WGS) entry which is preliminary data.</text>
</comment>
<dbReference type="InterPro" id="IPR002104">
    <property type="entry name" value="Integrase_catalytic"/>
</dbReference>
<dbReference type="Gene3D" id="1.10.443.10">
    <property type="entry name" value="Intergrase catalytic core"/>
    <property type="match status" value="1"/>
</dbReference>
<feature type="domain" description="Tyr recombinase" evidence="6">
    <location>
        <begin position="157"/>
        <end position="319"/>
    </location>
</feature>
<dbReference type="InterPro" id="IPR013762">
    <property type="entry name" value="Integrase-like_cat_sf"/>
</dbReference>
<dbReference type="OrthoDB" id="9785687at2"/>
<evidence type="ECO:0000256" key="4">
    <source>
        <dbReference type="ARBA" id="ARBA00023172"/>
    </source>
</evidence>
<organism evidence="8 9">
    <name type="scientific">Seleniivibrio woodruffii</name>
    <dbReference type="NCBI Taxonomy" id="1078050"/>
    <lineage>
        <taxon>Bacteria</taxon>
        <taxon>Pseudomonadati</taxon>
        <taxon>Deferribacterota</taxon>
        <taxon>Deferribacteres</taxon>
        <taxon>Deferribacterales</taxon>
        <taxon>Geovibrionaceae</taxon>
        <taxon>Seleniivibrio</taxon>
    </lineage>
</organism>
<dbReference type="PANTHER" id="PTHR30349">
    <property type="entry name" value="PHAGE INTEGRASE-RELATED"/>
    <property type="match status" value="1"/>
</dbReference>
<keyword evidence="2" id="KW-0229">DNA integration</keyword>
<dbReference type="SUPFAM" id="SSF56349">
    <property type="entry name" value="DNA breaking-rejoining enzymes"/>
    <property type="match status" value="1"/>
</dbReference>
<dbReference type="CDD" id="cd00796">
    <property type="entry name" value="INT_Rci_Hp1_C"/>
    <property type="match status" value="1"/>
</dbReference>
<dbReference type="Pfam" id="PF13102">
    <property type="entry name" value="Phage_int_SAM_5"/>
    <property type="match status" value="1"/>
</dbReference>
<evidence type="ECO:0000256" key="5">
    <source>
        <dbReference type="PROSITE-ProRule" id="PRU01248"/>
    </source>
</evidence>
<dbReference type="RefSeq" id="WP_132874630.1">
    <property type="nucleotide sequence ID" value="NZ_SMGG01000007.1"/>
</dbReference>
<keyword evidence="3 5" id="KW-0238">DNA-binding</keyword>
<reference evidence="8 9" key="1">
    <citation type="submission" date="2019-03" db="EMBL/GenBank/DDBJ databases">
        <title>Genomic Encyclopedia of Type Strains, Phase IV (KMG-IV): sequencing the most valuable type-strain genomes for metagenomic binning, comparative biology and taxonomic classification.</title>
        <authorList>
            <person name="Goeker M."/>
        </authorList>
    </citation>
    <scope>NUCLEOTIDE SEQUENCE [LARGE SCALE GENOMIC DNA]</scope>
    <source>
        <strain evidence="8 9">DSM 24984</strain>
    </source>
</reference>
<evidence type="ECO:0000259" key="7">
    <source>
        <dbReference type="PROSITE" id="PS51900"/>
    </source>
</evidence>
<name>A0A4R1K325_9BACT</name>
<dbReference type="GO" id="GO:0003677">
    <property type="term" value="F:DNA binding"/>
    <property type="evidence" value="ECO:0007669"/>
    <property type="project" value="UniProtKB-UniRule"/>
</dbReference>
<evidence type="ECO:0000256" key="3">
    <source>
        <dbReference type="ARBA" id="ARBA00023125"/>
    </source>
</evidence>
<dbReference type="PROSITE" id="PS51900">
    <property type="entry name" value="CB"/>
    <property type="match status" value="1"/>
</dbReference>
<evidence type="ECO:0000256" key="1">
    <source>
        <dbReference type="ARBA" id="ARBA00008857"/>
    </source>
</evidence>
<dbReference type="InterPro" id="IPR010998">
    <property type="entry name" value="Integrase_recombinase_N"/>
</dbReference>
<evidence type="ECO:0000259" key="6">
    <source>
        <dbReference type="PROSITE" id="PS51898"/>
    </source>
</evidence>
<gene>
    <name evidence="8" type="ORF">C8D98_2667</name>
</gene>
<dbReference type="InterPro" id="IPR044068">
    <property type="entry name" value="CB"/>
</dbReference>
<dbReference type="PROSITE" id="PS51898">
    <property type="entry name" value="TYR_RECOMBINASE"/>
    <property type="match status" value="1"/>
</dbReference>
<dbReference type="GO" id="GO:0006310">
    <property type="term" value="P:DNA recombination"/>
    <property type="evidence" value="ECO:0007669"/>
    <property type="project" value="UniProtKB-KW"/>
</dbReference>
<keyword evidence="4" id="KW-0233">DNA recombination</keyword>
<dbReference type="InterPro" id="IPR011010">
    <property type="entry name" value="DNA_brk_join_enz"/>
</dbReference>
<dbReference type="Pfam" id="PF00589">
    <property type="entry name" value="Phage_integrase"/>
    <property type="match status" value="1"/>
</dbReference>
<evidence type="ECO:0000256" key="2">
    <source>
        <dbReference type="ARBA" id="ARBA00022908"/>
    </source>
</evidence>
<dbReference type="InterPro" id="IPR050090">
    <property type="entry name" value="Tyrosine_recombinase_XerCD"/>
</dbReference>
<dbReference type="InterPro" id="IPR025269">
    <property type="entry name" value="SAM-like_dom"/>
</dbReference>
<dbReference type="AlphaFoldDB" id="A0A4R1K325"/>
<dbReference type="PANTHER" id="PTHR30349:SF64">
    <property type="entry name" value="PROPHAGE INTEGRASE INTD-RELATED"/>
    <property type="match status" value="1"/>
</dbReference>
<dbReference type="Proteomes" id="UP000294614">
    <property type="component" value="Unassembled WGS sequence"/>
</dbReference>
<evidence type="ECO:0000313" key="9">
    <source>
        <dbReference type="Proteomes" id="UP000294614"/>
    </source>
</evidence>
<keyword evidence="9" id="KW-1185">Reference proteome</keyword>
<dbReference type="GO" id="GO:0015074">
    <property type="term" value="P:DNA integration"/>
    <property type="evidence" value="ECO:0007669"/>
    <property type="project" value="UniProtKB-KW"/>
</dbReference>
<sequence>MKLWQYPGIGTWYIYFDRNNKKSLKTKDKKEAQILFRKYQKDLLEGKISEIHNSEKFSVFKQSCLTNYKATKTLGTFQRMEYTLKAFEDFIGDKDISKITKRDIDRFVELRLGQGLAKTTINIDIRNLKAAFGKAYEWELLPKNTLQGYKQLKIDRKAPQFLNLEDINKIADIIDSPVIKSAFFFYILSGCRRDELLNLTWQDIDLKNRVIHVKKSKTHLDRWIPINDSLMEVIEQIPHRVGKLYQMHHDTITHKMKKYMIKAGYPDMKLHNLRHTFASLIAMSGSSLQTIRDLLGHTDIKTTEIYAHLTNDHLKAAVSKIKIDITHP</sequence>